<dbReference type="InterPro" id="IPR036388">
    <property type="entry name" value="WH-like_DNA-bd_sf"/>
</dbReference>
<dbReference type="GO" id="GO:0003677">
    <property type="term" value="F:DNA binding"/>
    <property type="evidence" value="ECO:0007669"/>
    <property type="project" value="UniProtKB-KW"/>
</dbReference>
<keyword evidence="7" id="KW-1185">Reference proteome</keyword>
<dbReference type="SUPFAM" id="SSF53850">
    <property type="entry name" value="Periplasmic binding protein-like II"/>
    <property type="match status" value="1"/>
</dbReference>
<dbReference type="STRING" id="1423727.FC34_GL000684"/>
<evidence type="ECO:0000256" key="1">
    <source>
        <dbReference type="ARBA" id="ARBA00009437"/>
    </source>
</evidence>
<dbReference type="GO" id="GO:0003700">
    <property type="term" value="F:DNA-binding transcription factor activity"/>
    <property type="evidence" value="ECO:0007669"/>
    <property type="project" value="InterPro"/>
</dbReference>
<dbReference type="PATRIC" id="fig|1423727.3.peg.687"/>
<keyword evidence="2" id="KW-0805">Transcription regulation</keyword>
<sequence>MKFSTLEYFVAVATEKSFTKAAAKLYLSQPTLSRHIGELEAEVGVRLFNRQPHNLELTSAGTKFLTEATIVLDQMDRLEHLFDNSGEVESAGIIKIGYLPGFNLSKMYQGLNDFKRHYPKVQYLLTQVAPADLVAGLESGEFDLIFNLATYLAPLNNIVQTNFLANHLQLAMPIGHKLGQSNEVSFNELRNETFILLERQQSPVIVDYVVSQALKNGFNLKANTYVKNLDEGLTMAALGKGIAFLYSGMNDGTLESRYQIKIVDLMSTDNDQDIVCAMTTDNSNPQVRRLFAQFQQE</sequence>
<dbReference type="SUPFAM" id="SSF46785">
    <property type="entry name" value="Winged helix' DNA-binding domain"/>
    <property type="match status" value="1"/>
</dbReference>
<dbReference type="Gene3D" id="3.40.190.10">
    <property type="entry name" value="Periplasmic binding protein-like II"/>
    <property type="match status" value="2"/>
</dbReference>
<dbReference type="RefSeq" id="WP_057893975.1">
    <property type="nucleotide sequence ID" value="NZ_AYZQ01000001.1"/>
</dbReference>
<name>A0A0R2B1M6_9LACO</name>
<dbReference type="PRINTS" id="PR00039">
    <property type="entry name" value="HTHLYSR"/>
</dbReference>
<comment type="caution">
    <text evidence="6">The sequence shown here is derived from an EMBL/GenBank/DDBJ whole genome shotgun (WGS) entry which is preliminary data.</text>
</comment>
<dbReference type="PROSITE" id="PS50931">
    <property type="entry name" value="HTH_LYSR"/>
    <property type="match status" value="1"/>
</dbReference>
<evidence type="ECO:0000256" key="4">
    <source>
        <dbReference type="ARBA" id="ARBA00023163"/>
    </source>
</evidence>
<dbReference type="EMBL" id="AYZQ01000001">
    <property type="protein sequence ID" value="KRM72970.1"/>
    <property type="molecule type" value="Genomic_DNA"/>
</dbReference>
<evidence type="ECO:0000259" key="5">
    <source>
        <dbReference type="PROSITE" id="PS50931"/>
    </source>
</evidence>
<evidence type="ECO:0000256" key="2">
    <source>
        <dbReference type="ARBA" id="ARBA00023015"/>
    </source>
</evidence>
<evidence type="ECO:0000256" key="3">
    <source>
        <dbReference type="ARBA" id="ARBA00023125"/>
    </source>
</evidence>
<gene>
    <name evidence="6" type="ORF">FC34_GL000684</name>
</gene>
<dbReference type="Pfam" id="PF00126">
    <property type="entry name" value="HTH_1"/>
    <property type="match status" value="1"/>
</dbReference>
<evidence type="ECO:0000313" key="7">
    <source>
        <dbReference type="Proteomes" id="UP000051672"/>
    </source>
</evidence>
<dbReference type="GO" id="GO:0032993">
    <property type="term" value="C:protein-DNA complex"/>
    <property type="evidence" value="ECO:0007669"/>
    <property type="project" value="TreeGrafter"/>
</dbReference>
<comment type="similarity">
    <text evidence="1">Belongs to the LysR transcriptional regulatory family.</text>
</comment>
<dbReference type="AlphaFoldDB" id="A0A0R2B1M6"/>
<proteinExistence type="inferred from homology"/>
<dbReference type="OrthoDB" id="9803735at2"/>
<feature type="domain" description="HTH lysR-type" evidence="5">
    <location>
        <begin position="1"/>
        <end position="58"/>
    </location>
</feature>
<dbReference type="InterPro" id="IPR036390">
    <property type="entry name" value="WH_DNA-bd_sf"/>
</dbReference>
<dbReference type="Proteomes" id="UP000051672">
    <property type="component" value="Unassembled WGS sequence"/>
</dbReference>
<dbReference type="PANTHER" id="PTHR30346:SF0">
    <property type="entry name" value="HCA OPERON TRANSCRIPTIONAL ACTIVATOR HCAR"/>
    <property type="match status" value="1"/>
</dbReference>
<dbReference type="Pfam" id="PF03466">
    <property type="entry name" value="LysR_substrate"/>
    <property type="match status" value="1"/>
</dbReference>
<protein>
    <submittedName>
        <fullName evidence="6">LysR family transcriptional regulator</fullName>
    </submittedName>
</protein>
<keyword evidence="4" id="KW-0804">Transcription</keyword>
<keyword evidence="3" id="KW-0238">DNA-binding</keyword>
<dbReference type="InterPro" id="IPR005119">
    <property type="entry name" value="LysR_subst-bd"/>
</dbReference>
<dbReference type="FunFam" id="1.10.10.10:FF:000001">
    <property type="entry name" value="LysR family transcriptional regulator"/>
    <property type="match status" value="1"/>
</dbReference>
<reference evidence="6 7" key="1">
    <citation type="journal article" date="2015" name="Genome Announc.">
        <title>Expanding the biotechnology potential of lactobacilli through comparative genomics of 213 strains and associated genera.</title>
        <authorList>
            <person name="Sun Z."/>
            <person name="Harris H.M."/>
            <person name="McCann A."/>
            <person name="Guo C."/>
            <person name="Argimon S."/>
            <person name="Zhang W."/>
            <person name="Yang X."/>
            <person name="Jeffery I.B."/>
            <person name="Cooney J.C."/>
            <person name="Kagawa T.F."/>
            <person name="Liu W."/>
            <person name="Song Y."/>
            <person name="Salvetti E."/>
            <person name="Wrobel A."/>
            <person name="Rasinkangas P."/>
            <person name="Parkhill J."/>
            <person name="Rea M.C."/>
            <person name="O'Sullivan O."/>
            <person name="Ritari J."/>
            <person name="Douillard F.P."/>
            <person name="Paul Ross R."/>
            <person name="Yang R."/>
            <person name="Briner A.E."/>
            <person name="Felis G.E."/>
            <person name="de Vos W.M."/>
            <person name="Barrangou R."/>
            <person name="Klaenhammer T.R."/>
            <person name="Caufield P.W."/>
            <person name="Cui Y."/>
            <person name="Zhang H."/>
            <person name="O'Toole P.W."/>
        </authorList>
    </citation>
    <scope>NUCLEOTIDE SEQUENCE [LARGE SCALE GENOMIC DNA]</scope>
    <source>
        <strain evidence="6 7">DSM 23927</strain>
    </source>
</reference>
<dbReference type="PANTHER" id="PTHR30346">
    <property type="entry name" value="TRANSCRIPTIONAL DUAL REGULATOR HCAR-RELATED"/>
    <property type="match status" value="1"/>
</dbReference>
<dbReference type="Gene3D" id="1.10.10.10">
    <property type="entry name" value="Winged helix-like DNA-binding domain superfamily/Winged helix DNA-binding domain"/>
    <property type="match status" value="1"/>
</dbReference>
<organism evidence="6 7">
    <name type="scientific">Lacticaseibacillus brantae DSM 23927</name>
    <dbReference type="NCBI Taxonomy" id="1423727"/>
    <lineage>
        <taxon>Bacteria</taxon>
        <taxon>Bacillati</taxon>
        <taxon>Bacillota</taxon>
        <taxon>Bacilli</taxon>
        <taxon>Lactobacillales</taxon>
        <taxon>Lactobacillaceae</taxon>
        <taxon>Lacticaseibacillus</taxon>
    </lineage>
</organism>
<dbReference type="InterPro" id="IPR000847">
    <property type="entry name" value="LysR_HTH_N"/>
</dbReference>
<accession>A0A0R2B1M6</accession>
<evidence type="ECO:0000313" key="6">
    <source>
        <dbReference type="EMBL" id="KRM72970.1"/>
    </source>
</evidence>